<dbReference type="Pfam" id="PF05699">
    <property type="entry name" value="Dimer_Tnp_hAT"/>
    <property type="match status" value="1"/>
</dbReference>
<evidence type="ECO:0000313" key="2">
    <source>
        <dbReference type="EMBL" id="KAL0002161.1"/>
    </source>
</evidence>
<dbReference type="Proteomes" id="UP001459277">
    <property type="component" value="Unassembled WGS sequence"/>
</dbReference>
<proteinExistence type="predicted"/>
<feature type="domain" description="HAT C-terminal dimerisation" evidence="1">
    <location>
        <begin position="101"/>
        <end position="156"/>
    </location>
</feature>
<keyword evidence="3" id="KW-1185">Reference proteome</keyword>
<dbReference type="PANTHER" id="PTHR11697">
    <property type="entry name" value="GENERAL TRANSCRIPTION FACTOR 2-RELATED ZINC FINGER PROTEIN"/>
    <property type="match status" value="1"/>
</dbReference>
<dbReference type="EMBL" id="JAZDWU010000005">
    <property type="protein sequence ID" value="KAL0002161.1"/>
    <property type="molecule type" value="Genomic_DNA"/>
</dbReference>
<evidence type="ECO:0000259" key="1">
    <source>
        <dbReference type="Pfam" id="PF05699"/>
    </source>
</evidence>
<reference evidence="2 3" key="1">
    <citation type="submission" date="2024-01" db="EMBL/GenBank/DDBJ databases">
        <title>A telomere-to-telomere, gap-free genome of sweet tea (Lithocarpus litseifolius).</title>
        <authorList>
            <person name="Zhou J."/>
        </authorList>
    </citation>
    <scope>NUCLEOTIDE SEQUENCE [LARGE SCALE GENOMIC DNA]</scope>
    <source>
        <strain evidence="2">Zhou-2022a</strain>
        <tissue evidence="2">Leaf</tissue>
    </source>
</reference>
<dbReference type="PANTHER" id="PTHR11697:SF231">
    <property type="entry name" value="TTF-TYPE DOMAIN-CONTAINING PROTEIN"/>
    <property type="match status" value="1"/>
</dbReference>
<comment type="caution">
    <text evidence="2">The sequence shown here is derived from an EMBL/GenBank/DDBJ whole genome shotgun (WGS) entry which is preliminary data.</text>
</comment>
<dbReference type="GO" id="GO:0046983">
    <property type="term" value="F:protein dimerization activity"/>
    <property type="evidence" value="ECO:0007669"/>
    <property type="project" value="InterPro"/>
</dbReference>
<sequence length="158" mass="18751">MNACYVVRRGRACNQQDNITIEHHYRVNIFYAAIDSQLQELNHRFNEDAMELLRLSSSLKPQEALKSFKSSDLCLLVKNLYLQDFTYYDKQVLEKELYHFEHNVVQDPEFKKLKSLFELCQWLVKTGNSEHYKLVYRMVRLVVTLPVSNATTSEHFQL</sequence>
<dbReference type="InterPro" id="IPR008906">
    <property type="entry name" value="HATC_C_dom"/>
</dbReference>
<evidence type="ECO:0000313" key="3">
    <source>
        <dbReference type="Proteomes" id="UP001459277"/>
    </source>
</evidence>
<organism evidence="2 3">
    <name type="scientific">Lithocarpus litseifolius</name>
    <dbReference type="NCBI Taxonomy" id="425828"/>
    <lineage>
        <taxon>Eukaryota</taxon>
        <taxon>Viridiplantae</taxon>
        <taxon>Streptophyta</taxon>
        <taxon>Embryophyta</taxon>
        <taxon>Tracheophyta</taxon>
        <taxon>Spermatophyta</taxon>
        <taxon>Magnoliopsida</taxon>
        <taxon>eudicotyledons</taxon>
        <taxon>Gunneridae</taxon>
        <taxon>Pentapetalae</taxon>
        <taxon>rosids</taxon>
        <taxon>fabids</taxon>
        <taxon>Fagales</taxon>
        <taxon>Fagaceae</taxon>
        <taxon>Lithocarpus</taxon>
    </lineage>
</organism>
<dbReference type="InterPro" id="IPR055298">
    <property type="entry name" value="AtLOH3-like"/>
</dbReference>
<name>A0AAW2CYR1_9ROSI</name>
<dbReference type="AlphaFoldDB" id="A0AAW2CYR1"/>
<accession>A0AAW2CYR1</accession>
<protein>
    <recommendedName>
        <fullName evidence="1">HAT C-terminal dimerisation domain-containing protein</fullName>
    </recommendedName>
</protein>
<gene>
    <name evidence="2" type="ORF">SO802_015942</name>
</gene>